<dbReference type="InterPro" id="IPR012020">
    <property type="entry name" value="ABHD4"/>
</dbReference>
<dbReference type="GO" id="GO:0034338">
    <property type="term" value="F:short-chain carboxylesterase activity"/>
    <property type="evidence" value="ECO:0007669"/>
    <property type="project" value="TreeGrafter"/>
</dbReference>
<keyword evidence="5" id="KW-1185">Reference proteome</keyword>
<dbReference type="GO" id="GO:0047372">
    <property type="term" value="F:monoacylglycerol lipase activity"/>
    <property type="evidence" value="ECO:0007669"/>
    <property type="project" value="TreeGrafter"/>
</dbReference>
<evidence type="ECO:0000259" key="3">
    <source>
        <dbReference type="Pfam" id="PF00561"/>
    </source>
</evidence>
<evidence type="ECO:0000256" key="2">
    <source>
        <dbReference type="PIRSR" id="PIRSR005211-1"/>
    </source>
</evidence>
<dbReference type="PANTHER" id="PTHR10794:SF63">
    <property type="entry name" value="ALPHA_BETA HYDROLASE 1, ISOFORM A"/>
    <property type="match status" value="1"/>
</dbReference>
<accession>A0A428MLC4</accession>
<sequence length="344" mass="37848">MGTALETVAAHAAEFIPRRFFTNGHLQTILGNFLPRTDLLPPAESVLVEVSPATDTQISSQVRCDCHWQPADVRASRPTVIIVHGLEGSSNSQYVIGNSNKLWQRGCNIVRMNMRNCGGTEALTPTLYHSGLSGDVFVVMRHFIDLYDLQSVSLLGYSMGGNLVLKLAGELGHDAPPELHSVIGVSPAVDLGPSADALHAPINRLYEIKFLRALNRRFRRKAALFPRAFDPNLTVGLRSIREFDDRITALYSGFTGADDYYYRAAAARVLDRIAVPTLILNAADDPFLRIMPESRVLIAANPHITFIESKHGGHCAYLATPDLATGYDGYWAEHTLLQYLLAHA</sequence>
<comment type="caution">
    <text evidence="4">The sequence shown here is derived from an EMBL/GenBank/DDBJ whole genome shotgun (WGS) entry which is preliminary data.</text>
</comment>
<dbReference type="EMBL" id="RSDW01000001">
    <property type="protein sequence ID" value="RSL17718.1"/>
    <property type="molecule type" value="Genomic_DNA"/>
</dbReference>
<name>A0A428MLC4_9BACT</name>
<feature type="domain" description="AB hydrolase-1" evidence="3">
    <location>
        <begin position="78"/>
        <end position="318"/>
    </location>
</feature>
<dbReference type="PIRSF" id="PIRSF005211">
    <property type="entry name" value="Ab_hydro_YheT"/>
    <property type="match status" value="1"/>
</dbReference>
<organism evidence="4 5">
    <name type="scientific">Edaphobacter aggregans</name>
    <dbReference type="NCBI Taxonomy" id="570835"/>
    <lineage>
        <taxon>Bacteria</taxon>
        <taxon>Pseudomonadati</taxon>
        <taxon>Acidobacteriota</taxon>
        <taxon>Terriglobia</taxon>
        <taxon>Terriglobales</taxon>
        <taxon>Acidobacteriaceae</taxon>
        <taxon>Edaphobacter</taxon>
    </lineage>
</organism>
<evidence type="ECO:0000313" key="4">
    <source>
        <dbReference type="EMBL" id="RSL17718.1"/>
    </source>
</evidence>
<evidence type="ECO:0000256" key="1">
    <source>
        <dbReference type="ARBA" id="ARBA00010884"/>
    </source>
</evidence>
<evidence type="ECO:0000313" key="5">
    <source>
        <dbReference type="Proteomes" id="UP000269669"/>
    </source>
</evidence>
<comment type="similarity">
    <text evidence="1">Belongs to the AB hydrolase superfamily. AB hydrolase 4 family.</text>
</comment>
<dbReference type="Gene3D" id="3.40.50.1820">
    <property type="entry name" value="alpha/beta hydrolase"/>
    <property type="match status" value="1"/>
</dbReference>
<dbReference type="Pfam" id="PF00561">
    <property type="entry name" value="Abhydrolase_1"/>
    <property type="match status" value="1"/>
</dbReference>
<dbReference type="PANTHER" id="PTHR10794">
    <property type="entry name" value="ABHYDROLASE DOMAIN-CONTAINING PROTEIN"/>
    <property type="match status" value="1"/>
</dbReference>
<reference evidence="4 5" key="1">
    <citation type="submission" date="2018-12" db="EMBL/GenBank/DDBJ databases">
        <title>Sequencing of bacterial isolates from soil warming experiment in Harvard Forest, Massachusetts, USA.</title>
        <authorList>
            <person name="Deangelis K."/>
        </authorList>
    </citation>
    <scope>NUCLEOTIDE SEQUENCE [LARGE SCALE GENOMIC DNA]</scope>
    <source>
        <strain evidence="4 5">EB153</strain>
    </source>
</reference>
<feature type="active site" description="Charge relay system" evidence="2">
    <location>
        <position position="158"/>
    </location>
</feature>
<dbReference type="Proteomes" id="UP000269669">
    <property type="component" value="Unassembled WGS sequence"/>
</dbReference>
<feature type="active site" description="Charge relay system" evidence="2">
    <location>
        <position position="314"/>
    </location>
</feature>
<dbReference type="AlphaFoldDB" id="A0A428MLC4"/>
<dbReference type="RefSeq" id="WP_125486167.1">
    <property type="nucleotide sequence ID" value="NZ_RSDW01000001.1"/>
</dbReference>
<gene>
    <name evidence="4" type="ORF">EDE15_3258</name>
</gene>
<dbReference type="InterPro" id="IPR029058">
    <property type="entry name" value="AB_hydrolase_fold"/>
</dbReference>
<dbReference type="InterPro" id="IPR050960">
    <property type="entry name" value="AB_hydrolase_4_sf"/>
</dbReference>
<dbReference type="InterPro" id="IPR000073">
    <property type="entry name" value="AB_hydrolase_1"/>
</dbReference>
<feature type="active site" description="Charge relay system" evidence="2">
    <location>
        <position position="285"/>
    </location>
</feature>
<dbReference type="OrthoDB" id="332676at2"/>
<proteinExistence type="inferred from homology"/>
<protein>
    <recommendedName>
        <fullName evidence="3">AB hydrolase-1 domain-containing protein</fullName>
    </recommendedName>
</protein>
<dbReference type="SUPFAM" id="SSF53474">
    <property type="entry name" value="alpha/beta-Hydrolases"/>
    <property type="match status" value="1"/>
</dbReference>